<sequence length="182" mass="20280">MHKRRSPSTKRPDQIINQSAPSSSDAKDNKTELLVNEVIKNPEVLQKLALRPEGIGMIMQVTTLRSGPLPDADELSKYDRIYPGLAKEIVDMARSAQHFRQEQGRKSLSGDIWKDRIGQIFALLCVLIISGVAVYMIYSGESGYATTLMTTVLASLAGVFIYGRYENSKDTHPKNKKNPSKK</sequence>
<evidence type="ECO:0000313" key="3">
    <source>
        <dbReference type="EMBL" id="NDL39265.1"/>
    </source>
</evidence>
<name>A0A6L9JN94_PHOLM</name>
<dbReference type="InterPro" id="IPR019284">
    <property type="entry name" value="RP532"/>
</dbReference>
<evidence type="ECO:0000313" key="4">
    <source>
        <dbReference type="Proteomes" id="UP000479300"/>
    </source>
</evidence>
<dbReference type="AlphaFoldDB" id="A0A6L9JN94"/>
<feature type="region of interest" description="Disordered" evidence="1">
    <location>
        <begin position="1"/>
        <end position="29"/>
    </location>
</feature>
<feature type="compositionally biased region" description="Polar residues" evidence="1">
    <location>
        <begin position="15"/>
        <end position="24"/>
    </location>
</feature>
<gene>
    <name evidence="3" type="ORF">GPY51_10915</name>
</gene>
<dbReference type="RefSeq" id="WP_162107591.1">
    <property type="nucleotide sequence ID" value="NZ_CAWPHK010000023.1"/>
</dbReference>
<comment type="caution">
    <text evidence="3">The sequence shown here is derived from an EMBL/GenBank/DDBJ whole genome shotgun (WGS) entry which is preliminary data.</text>
</comment>
<dbReference type="EMBL" id="WSFA01000021">
    <property type="protein sequence ID" value="NDL39265.1"/>
    <property type="molecule type" value="Genomic_DNA"/>
</dbReference>
<dbReference type="Proteomes" id="UP000479300">
    <property type="component" value="Unassembled WGS sequence"/>
</dbReference>
<keyword evidence="2" id="KW-0812">Transmembrane</keyword>
<feature type="transmembrane region" description="Helical" evidence="2">
    <location>
        <begin position="120"/>
        <end position="138"/>
    </location>
</feature>
<organism evidence="3 4">
    <name type="scientific">Photorhabdus laumondii subsp. laumondii</name>
    <name type="common">Photorhabdus luminescens subsp. laumondii</name>
    <dbReference type="NCBI Taxonomy" id="141679"/>
    <lineage>
        <taxon>Bacteria</taxon>
        <taxon>Pseudomonadati</taxon>
        <taxon>Pseudomonadota</taxon>
        <taxon>Gammaproteobacteria</taxon>
        <taxon>Enterobacterales</taxon>
        <taxon>Morganellaceae</taxon>
        <taxon>Photorhabdus</taxon>
    </lineage>
</organism>
<protein>
    <submittedName>
        <fullName evidence="3">DUF2335 domain-containing protein</fullName>
    </submittedName>
</protein>
<accession>A0A6L9JN94</accession>
<dbReference type="Pfam" id="PF10097">
    <property type="entry name" value="DUF2335"/>
    <property type="match status" value="1"/>
</dbReference>
<keyword evidence="2" id="KW-1133">Transmembrane helix</keyword>
<evidence type="ECO:0000256" key="2">
    <source>
        <dbReference type="SAM" id="Phobius"/>
    </source>
</evidence>
<keyword evidence="2" id="KW-0472">Membrane</keyword>
<feature type="transmembrane region" description="Helical" evidence="2">
    <location>
        <begin position="144"/>
        <end position="165"/>
    </location>
</feature>
<evidence type="ECO:0000256" key="1">
    <source>
        <dbReference type="SAM" id="MobiDB-lite"/>
    </source>
</evidence>
<reference evidence="3 4" key="1">
    <citation type="submission" date="2019-12" db="EMBL/GenBank/DDBJ databases">
        <title>Engineering Photorhabdus to improve their lethality against agricultural pests.</title>
        <authorList>
            <person name="Machado R.A.R."/>
        </authorList>
    </citation>
    <scope>NUCLEOTIDE SEQUENCE [LARGE SCALE GENOMIC DNA]</scope>
    <source>
        <strain evidence="3 4">EN01</strain>
    </source>
</reference>
<proteinExistence type="predicted"/>